<accession>A0A286RC55</accession>
<dbReference type="Pfam" id="PF10670">
    <property type="entry name" value="DUF4198"/>
    <property type="match status" value="1"/>
</dbReference>
<feature type="chain" id="PRO_5013080875" evidence="1">
    <location>
        <begin position="30"/>
        <end position="276"/>
    </location>
</feature>
<keyword evidence="3" id="KW-1185">Reference proteome</keyword>
<feature type="signal peptide" evidence="1">
    <location>
        <begin position="1"/>
        <end position="29"/>
    </location>
</feature>
<sequence length="276" mass="30988">MINVRRPHLLRSWMIIACAIAGFSCNSRADAHFLVLIPNHDVVEEPSQTKLVFDIQFTHPMEQGPIMPMADPVRFFVVHNGRGEDLKSALQPRTLEGQPAYTAQFQLKQPGDHVFAIEPAPYWEKLEKKWIIHYTKVVVNFLGDDGQWERPIGLPVEIQPLTRPYGLWAGNTFRGIVLHDGKPVPFARVEVEYWNQDRRVQPPNGSLVTQVVKTDGQGVFCYTVPWAGWWGFAALIEGEQRPGPDGQPAEVELGGLIWVRAEDPVSVSSAKKAPAP</sequence>
<evidence type="ECO:0000313" key="2">
    <source>
        <dbReference type="EMBL" id="ASV73544.1"/>
    </source>
</evidence>
<name>A0A286RC55_9BACT</name>
<dbReference type="Proteomes" id="UP000215086">
    <property type="component" value="Chromosome"/>
</dbReference>
<evidence type="ECO:0000313" key="3">
    <source>
        <dbReference type="Proteomes" id="UP000215086"/>
    </source>
</evidence>
<dbReference type="EMBL" id="CP018477">
    <property type="protein sequence ID" value="ASV73544.1"/>
    <property type="molecule type" value="Genomic_DNA"/>
</dbReference>
<proteinExistence type="predicted"/>
<organism evidence="2 3">
    <name type="scientific">Thermogutta terrifontis</name>
    <dbReference type="NCBI Taxonomy" id="1331910"/>
    <lineage>
        <taxon>Bacteria</taxon>
        <taxon>Pseudomonadati</taxon>
        <taxon>Planctomycetota</taxon>
        <taxon>Planctomycetia</taxon>
        <taxon>Pirellulales</taxon>
        <taxon>Thermoguttaceae</taxon>
        <taxon>Thermogutta</taxon>
    </lineage>
</organism>
<evidence type="ECO:0000256" key="1">
    <source>
        <dbReference type="SAM" id="SignalP"/>
    </source>
</evidence>
<reference evidence="2 3" key="1">
    <citation type="journal article" name="Front. Microbiol.">
        <title>Sugar Metabolism of the First Thermophilic Planctomycete Thermogutta terrifontis: Comparative Genomic and Transcriptomic Approaches.</title>
        <authorList>
            <person name="Elcheninov A.G."/>
            <person name="Menzel P."/>
            <person name="Gudbergsdottir S.R."/>
            <person name="Slesarev A.I."/>
            <person name="Kadnikov V.V."/>
            <person name="Krogh A."/>
            <person name="Bonch-Osmolovskaya E.A."/>
            <person name="Peng X."/>
            <person name="Kublanov I.V."/>
        </authorList>
    </citation>
    <scope>NUCLEOTIDE SEQUENCE [LARGE SCALE GENOMIC DNA]</scope>
    <source>
        <strain evidence="2 3">R1</strain>
    </source>
</reference>
<keyword evidence="1" id="KW-0732">Signal</keyword>
<dbReference type="InterPro" id="IPR019613">
    <property type="entry name" value="DUF4198"/>
</dbReference>
<dbReference type="PROSITE" id="PS51257">
    <property type="entry name" value="PROKAR_LIPOPROTEIN"/>
    <property type="match status" value="1"/>
</dbReference>
<gene>
    <name evidence="2" type="ORF">THTE_0942</name>
</gene>
<dbReference type="AlphaFoldDB" id="A0A286RC55"/>
<dbReference type="KEGG" id="ttf:THTE_0942"/>
<protein>
    <submittedName>
        <fullName evidence="2">Additional periplasmic component NikK of nickel ECF transporter</fullName>
    </submittedName>
</protein>